<dbReference type="Pfam" id="PF04381">
    <property type="entry name" value="RdgC"/>
    <property type="match status" value="1"/>
</dbReference>
<dbReference type="STRING" id="314283.MED297_17877"/>
<dbReference type="RefSeq" id="WP_008044016.1">
    <property type="nucleotide sequence ID" value="NZ_CH724150.1"/>
</dbReference>
<keyword evidence="4" id="KW-0963">Cytoplasm</keyword>
<evidence type="ECO:0000256" key="3">
    <source>
        <dbReference type="ARBA" id="ARBA00022296"/>
    </source>
</evidence>
<dbReference type="HOGENOM" id="CLU_052038_1_1_6"/>
<comment type="subcellular location">
    <subcellularLocation>
        <location evidence="1">Cytoplasm</location>
        <location evidence="1">Nucleoid</location>
    </subcellularLocation>
</comment>
<evidence type="ECO:0000256" key="4">
    <source>
        <dbReference type="ARBA" id="ARBA00022490"/>
    </source>
</evidence>
<keyword evidence="5" id="KW-0233">DNA recombination</keyword>
<dbReference type="PANTHER" id="PTHR38103">
    <property type="entry name" value="RECOMBINATION-ASSOCIATED PROTEIN RDGC"/>
    <property type="match status" value="1"/>
</dbReference>
<dbReference type="InterPro" id="IPR007476">
    <property type="entry name" value="RdgC"/>
</dbReference>
<evidence type="ECO:0000313" key="7">
    <source>
        <dbReference type="Proteomes" id="UP000005953"/>
    </source>
</evidence>
<accession>A4BHD8</accession>
<dbReference type="GO" id="GO:0006310">
    <property type="term" value="P:DNA recombination"/>
    <property type="evidence" value="ECO:0007669"/>
    <property type="project" value="UniProtKB-KW"/>
</dbReference>
<evidence type="ECO:0000256" key="1">
    <source>
        <dbReference type="ARBA" id="ARBA00004453"/>
    </source>
</evidence>
<dbReference type="GO" id="GO:0043590">
    <property type="term" value="C:bacterial nucleoid"/>
    <property type="evidence" value="ECO:0007669"/>
    <property type="project" value="TreeGrafter"/>
</dbReference>
<organism evidence="6 7">
    <name type="scientific">Reinekea blandensis MED297</name>
    <dbReference type="NCBI Taxonomy" id="314283"/>
    <lineage>
        <taxon>Bacteria</taxon>
        <taxon>Pseudomonadati</taxon>
        <taxon>Pseudomonadota</taxon>
        <taxon>Gammaproteobacteria</taxon>
        <taxon>Oceanospirillales</taxon>
        <taxon>Saccharospirillaceae</taxon>
        <taxon>Reinekea</taxon>
    </lineage>
</organism>
<dbReference type="AlphaFoldDB" id="A4BHD8"/>
<dbReference type="GO" id="GO:0000018">
    <property type="term" value="P:regulation of DNA recombination"/>
    <property type="evidence" value="ECO:0007669"/>
    <property type="project" value="TreeGrafter"/>
</dbReference>
<gene>
    <name evidence="6" type="ORF">MED297_17877</name>
</gene>
<dbReference type="OrthoDB" id="5290530at2"/>
<evidence type="ECO:0000256" key="2">
    <source>
        <dbReference type="ARBA" id="ARBA00008657"/>
    </source>
</evidence>
<dbReference type="GO" id="GO:0003690">
    <property type="term" value="F:double-stranded DNA binding"/>
    <property type="evidence" value="ECO:0007669"/>
    <property type="project" value="TreeGrafter"/>
</dbReference>
<protein>
    <recommendedName>
        <fullName evidence="3">Recombination-associated protein RdgC</fullName>
    </recommendedName>
</protein>
<comment type="caution">
    <text evidence="6">The sequence shown here is derived from an EMBL/GenBank/DDBJ whole genome shotgun (WGS) entry which is preliminary data.</text>
</comment>
<proteinExistence type="inferred from homology"/>
<dbReference type="Proteomes" id="UP000005953">
    <property type="component" value="Unassembled WGS sequence"/>
</dbReference>
<dbReference type="NCBIfam" id="NF001464">
    <property type="entry name" value="PRK00321.1-5"/>
    <property type="match status" value="1"/>
</dbReference>
<dbReference type="PANTHER" id="PTHR38103:SF1">
    <property type="entry name" value="RECOMBINATION-ASSOCIATED PROTEIN RDGC"/>
    <property type="match status" value="1"/>
</dbReference>
<dbReference type="EMBL" id="AAOE01000020">
    <property type="protein sequence ID" value="EAR08486.1"/>
    <property type="molecule type" value="Genomic_DNA"/>
</dbReference>
<reference evidence="6 7" key="1">
    <citation type="submission" date="2006-02" db="EMBL/GenBank/DDBJ databases">
        <authorList>
            <person name="Pinhassi J."/>
            <person name="Pedros-Alio C."/>
            <person name="Ferriera S."/>
            <person name="Johnson J."/>
            <person name="Kravitz S."/>
            <person name="Halpern A."/>
            <person name="Remington K."/>
            <person name="Beeson K."/>
            <person name="Tran B."/>
            <person name="Rogers Y.-H."/>
            <person name="Friedman R."/>
            <person name="Venter J.C."/>
        </authorList>
    </citation>
    <scope>NUCLEOTIDE SEQUENCE [LARGE SCALE GENOMIC DNA]</scope>
    <source>
        <strain evidence="6 7">MED297</strain>
    </source>
</reference>
<comment type="similarity">
    <text evidence="2">Belongs to the RdgC family.</text>
</comment>
<evidence type="ECO:0000256" key="5">
    <source>
        <dbReference type="ARBA" id="ARBA00023172"/>
    </source>
</evidence>
<evidence type="ECO:0000313" key="6">
    <source>
        <dbReference type="EMBL" id="EAR08486.1"/>
    </source>
</evidence>
<sequence length="295" mass="33660">MWFKNLQVFSFTDAFQFTAEQVNERLAQHEFTPISQMQESSFGWVPSFKDSSLFCEQVSGRLFFTAQIQDKILPASVINDHLIEKLDAIELEEGRRPARKEREQLKEDIRAQLLPKAFNKTRQLSAWIDPAKGWLVVNASSDKSADDFTAHLREALGTLQVIPFAKSTSGSDLLTEWFMDATTRPADTELEADLELTMVQDPTVKARFKNLDLSAPEIQQALESGMRVRQMAMNLIDHCQFVINEKLQIKRLKYQEALLEKAHDNEDPRSDAILMSDTVSHLLQLIEPYTAVEAV</sequence>
<name>A4BHD8_9GAMM</name>
<keyword evidence="7" id="KW-1185">Reference proteome</keyword>